<sequence length="236" mass="26254">MTPSIVKQMWIFVSKCRVERKQNTKTMFCSYSNSGVFTSTPMKRVVDTTREQLEQSPMTIQDTSFEADVNITGSTFHMSELSSENSSEDDSSTSEESDSDDEVDFNDTVLSDALKVLDEDRERETSSSSEDEVEMHYISEEADTDSAADAEFELSGLHVDVNPLDSVSDVPGDNAATTQTDNVPVHVSEDVREDEIVTGHQHIPFVKDPAGEPRNLVAGKKAPYIRKNSSWCRVPK</sequence>
<dbReference type="EMBL" id="MU825406">
    <property type="protein sequence ID" value="KAJ7391462.1"/>
    <property type="molecule type" value="Genomic_DNA"/>
</dbReference>
<keyword evidence="3" id="KW-1185">Reference proteome</keyword>
<dbReference type="AlphaFoldDB" id="A0A9X0A0Y0"/>
<evidence type="ECO:0000313" key="3">
    <source>
        <dbReference type="Proteomes" id="UP001163046"/>
    </source>
</evidence>
<name>A0A9X0A0Y0_9CNID</name>
<feature type="compositionally biased region" description="Acidic residues" evidence="1">
    <location>
        <begin position="86"/>
        <end position="105"/>
    </location>
</feature>
<feature type="compositionally biased region" description="Basic and acidic residues" evidence="1">
    <location>
        <begin position="115"/>
        <end position="125"/>
    </location>
</feature>
<dbReference type="Proteomes" id="UP001163046">
    <property type="component" value="Unassembled WGS sequence"/>
</dbReference>
<organism evidence="2 3">
    <name type="scientific">Desmophyllum pertusum</name>
    <dbReference type="NCBI Taxonomy" id="174260"/>
    <lineage>
        <taxon>Eukaryota</taxon>
        <taxon>Metazoa</taxon>
        <taxon>Cnidaria</taxon>
        <taxon>Anthozoa</taxon>
        <taxon>Hexacorallia</taxon>
        <taxon>Scleractinia</taxon>
        <taxon>Caryophylliina</taxon>
        <taxon>Caryophylliidae</taxon>
        <taxon>Desmophyllum</taxon>
    </lineage>
</organism>
<proteinExistence type="predicted"/>
<gene>
    <name evidence="2" type="ORF">OS493_018509</name>
</gene>
<accession>A0A9X0A0Y0</accession>
<protein>
    <submittedName>
        <fullName evidence="2">Uncharacterized protein</fullName>
    </submittedName>
</protein>
<reference evidence="2" key="1">
    <citation type="submission" date="2023-01" db="EMBL/GenBank/DDBJ databases">
        <title>Genome assembly of the deep-sea coral Lophelia pertusa.</title>
        <authorList>
            <person name="Herrera S."/>
            <person name="Cordes E."/>
        </authorList>
    </citation>
    <scope>NUCLEOTIDE SEQUENCE</scope>
    <source>
        <strain evidence="2">USNM1676648</strain>
        <tissue evidence="2">Polyp</tissue>
    </source>
</reference>
<comment type="caution">
    <text evidence="2">The sequence shown here is derived from an EMBL/GenBank/DDBJ whole genome shotgun (WGS) entry which is preliminary data.</text>
</comment>
<evidence type="ECO:0000313" key="2">
    <source>
        <dbReference type="EMBL" id="KAJ7391462.1"/>
    </source>
</evidence>
<evidence type="ECO:0000256" key="1">
    <source>
        <dbReference type="SAM" id="MobiDB-lite"/>
    </source>
</evidence>
<feature type="region of interest" description="Disordered" evidence="1">
    <location>
        <begin position="78"/>
        <end position="135"/>
    </location>
</feature>